<dbReference type="AlphaFoldDB" id="A0A4Q5LFM7"/>
<dbReference type="OrthoDB" id="758145at2"/>
<evidence type="ECO:0000313" key="3">
    <source>
        <dbReference type="Proteomes" id="UP000294155"/>
    </source>
</evidence>
<dbReference type="Gene3D" id="2.60.120.10">
    <property type="entry name" value="Jelly Rolls"/>
    <property type="match status" value="1"/>
</dbReference>
<dbReference type="InterPro" id="IPR014710">
    <property type="entry name" value="RmlC-like_jellyroll"/>
</dbReference>
<dbReference type="Pfam" id="PF00027">
    <property type="entry name" value="cNMP_binding"/>
    <property type="match status" value="1"/>
</dbReference>
<dbReference type="SMART" id="SM00100">
    <property type="entry name" value="cNMP"/>
    <property type="match status" value="1"/>
</dbReference>
<gene>
    <name evidence="2" type="ORF">EWM57_05940</name>
</gene>
<dbReference type="CDD" id="cd00038">
    <property type="entry name" value="CAP_ED"/>
    <property type="match status" value="1"/>
</dbReference>
<dbReference type="InterPro" id="IPR000595">
    <property type="entry name" value="cNMP-bd_dom"/>
</dbReference>
<evidence type="ECO:0000259" key="1">
    <source>
        <dbReference type="PROSITE" id="PS50042"/>
    </source>
</evidence>
<proteinExistence type="predicted"/>
<organism evidence="2 3">
    <name type="scientific">Hymenobacter persicinus</name>
    <dbReference type="NCBI Taxonomy" id="2025506"/>
    <lineage>
        <taxon>Bacteria</taxon>
        <taxon>Pseudomonadati</taxon>
        <taxon>Bacteroidota</taxon>
        <taxon>Cytophagia</taxon>
        <taxon>Cytophagales</taxon>
        <taxon>Hymenobacteraceae</taxon>
        <taxon>Hymenobacter</taxon>
    </lineage>
</organism>
<dbReference type="PROSITE" id="PS50042">
    <property type="entry name" value="CNMP_BINDING_3"/>
    <property type="match status" value="1"/>
</dbReference>
<feature type="domain" description="Cyclic nucleotide-binding" evidence="1">
    <location>
        <begin position="16"/>
        <end position="133"/>
    </location>
</feature>
<comment type="caution">
    <text evidence="2">The sequence shown here is derived from an EMBL/GenBank/DDBJ whole genome shotgun (WGS) entry which is preliminary data.</text>
</comment>
<protein>
    <submittedName>
        <fullName evidence="2">Crp/Fnr family transcriptional regulator</fullName>
    </submittedName>
</protein>
<accession>A0A4Q5LFM7</accession>
<dbReference type="Proteomes" id="UP000294155">
    <property type="component" value="Unassembled WGS sequence"/>
</dbReference>
<evidence type="ECO:0000313" key="2">
    <source>
        <dbReference type="EMBL" id="RYU81635.1"/>
    </source>
</evidence>
<dbReference type="SUPFAM" id="SSF51206">
    <property type="entry name" value="cAMP-binding domain-like"/>
    <property type="match status" value="1"/>
</dbReference>
<keyword evidence="3" id="KW-1185">Reference proteome</keyword>
<dbReference type="EMBL" id="SEWE01000009">
    <property type="protein sequence ID" value="RYU81635.1"/>
    <property type="molecule type" value="Genomic_DNA"/>
</dbReference>
<reference evidence="2 3" key="1">
    <citation type="submission" date="2019-02" db="EMBL/GenBank/DDBJ databases">
        <title>Bacterial novel species isolated from soil.</title>
        <authorList>
            <person name="Jung H.-Y."/>
        </authorList>
    </citation>
    <scope>NUCLEOTIDE SEQUENCE [LARGE SCALE GENOMIC DNA]</scope>
    <source>
        <strain evidence="2 3">1-3-3-3</strain>
    </source>
</reference>
<sequence length="198" mass="21604">MARQQLIQFFQSTGLMSAAQAADIAAGFAPRQLARHEDLLRAGRISDEYFFLDSGIVRAFALDAAGQEVTTGLYAGGQVALEVSSFFNRTPSPETLQALTDCQGWSITYAQLNGLFHARPEFREFGRSLLVRELMRLKTRLLGLAIDSAAVRYEALRQASPELLQRVPLKYLASYLGVTDSSLSRLRAAAAKGAAEAS</sequence>
<name>A0A4Q5LFM7_9BACT</name>
<dbReference type="InterPro" id="IPR018490">
    <property type="entry name" value="cNMP-bd_dom_sf"/>
</dbReference>